<gene>
    <name evidence="2" type="ORF">IC230_25845</name>
</gene>
<dbReference type="EMBL" id="JACXAA010000012">
    <property type="protein sequence ID" value="MBD2756344.1"/>
    <property type="molecule type" value="Genomic_DNA"/>
</dbReference>
<comment type="caution">
    <text evidence="2">The sequence shown here is derived from an EMBL/GenBank/DDBJ whole genome shotgun (WGS) entry which is preliminary data.</text>
</comment>
<dbReference type="InterPro" id="IPR016181">
    <property type="entry name" value="Acyl_CoA_acyltransferase"/>
</dbReference>
<feature type="domain" description="N-acetyltransferase" evidence="1">
    <location>
        <begin position="13"/>
        <end position="172"/>
    </location>
</feature>
<dbReference type="Gene3D" id="3.40.630.30">
    <property type="match status" value="1"/>
</dbReference>
<protein>
    <submittedName>
        <fullName evidence="2">GNAT family N-acetyltransferase</fullName>
    </submittedName>
</protein>
<evidence type="ECO:0000313" key="2">
    <source>
        <dbReference type="EMBL" id="MBD2756344.1"/>
    </source>
</evidence>
<dbReference type="PANTHER" id="PTHR43138">
    <property type="entry name" value="ACETYLTRANSFERASE, GNAT FAMILY"/>
    <property type="match status" value="1"/>
</dbReference>
<evidence type="ECO:0000313" key="3">
    <source>
        <dbReference type="Proteomes" id="UP000653797"/>
    </source>
</evidence>
<evidence type="ECO:0000259" key="1">
    <source>
        <dbReference type="PROSITE" id="PS51186"/>
    </source>
</evidence>
<dbReference type="PANTHER" id="PTHR43138:SF1">
    <property type="entry name" value="N-ACETYLTRANSFERASE ACA1"/>
    <property type="match status" value="1"/>
</dbReference>
<dbReference type="PROSITE" id="PS51186">
    <property type="entry name" value="GNAT"/>
    <property type="match status" value="1"/>
</dbReference>
<dbReference type="AlphaFoldDB" id="A0A927B6M1"/>
<dbReference type="Pfam" id="PF00583">
    <property type="entry name" value="Acetyltransf_1"/>
    <property type="match status" value="1"/>
</dbReference>
<reference evidence="2" key="1">
    <citation type="submission" date="2020-09" db="EMBL/GenBank/DDBJ databases">
        <authorList>
            <person name="Kim M.K."/>
        </authorList>
    </citation>
    <scope>NUCLEOTIDE SEQUENCE</scope>
    <source>
        <strain evidence="2">BT704</strain>
    </source>
</reference>
<name>A0A927B6M1_9BACT</name>
<dbReference type="Proteomes" id="UP000653797">
    <property type="component" value="Unassembled WGS sequence"/>
</dbReference>
<keyword evidence="3" id="KW-1185">Reference proteome</keyword>
<dbReference type="SUPFAM" id="SSF55729">
    <property type="entry name" value="Acyl-CoA N-acyltransferases (Nat)"/>
    <property type="match status" value="1"/>
</dbReference>
<organism evidence="2 3">
    <name type="scientific">Spirosoma validum</name>
    <dbReference type="NCBI Taxonomy" id="2771355"/>
    <lineage>
        <taxon>Bacteria</taxon>
        <taxon>Pseudomonadati</taxon>
        <taxon>Bacteroidota</taxon>
        <taxon>Cytophagia</taxon>
        <taxon>Cytophagales</taxon>
        <taxon>Cytophagaceae</taxon>
        <taxon>Spirosoma</taxon>
    </lineage>
</organism>
<dbReference type="CDD" id="cd04301">
    <property type="entry name" value="NAT_SF"/>
    <property type="match status" value="1"/>
</dbReference>
<dbReference type="InterPro" id="IPR000182">
    <property type="entry name" value="GNAT_dom"/>
</dbReference>
<proteinExistence type="predicted"/>
<accession>A0A927B6M1</accession>
<dbReference type="InterPro" id="IPR052742">
    <property type="entry name" value="Mito_N-acetyltransferase"/>
</dbReference>
<sequence>MNSGTPVNHQNVIAIREATAADSDKIWAIIREVIATGDTYVFAPDSSREKMLAYWLGADRHTYVAVLDDEIVGTFVIKDNQPDLGSHIANASYMTSPHCSGKGVGRTMGEFSLEEAKRLGYKAMQFNIVIKSNERAVRLWQKLGFSILGEIPEAFNHQKNGLTNAYIMYRKL</sequence>
<dbReference type="GO" id="GO:0016747">
    <property type="term" value="F:acyltransferase activity, transferring groups other than amino-acyl groups"/>
    <property type="evidence" value="ECO:0007669"/>
    <property type="project" value="InterPro"/>
</dbReference>